<evidence type="ECO:0000313" key="3">
    <source>
        <dbReference type="Proteomes" id="UP000218209"/>
    </source>
</evidence>
<organism evidence="2 3">
    <name type="scientific">Porphyra umbilicalis</name>
    <name type="common">Purple laver</name>
    <name type="synonym">Red alga</name>
    <dbReference type="NCBI Taxonomy" id="2786"/>
    <lineage>
        <taxon>Eukaryota</taxon>
        <taxon>Rhodophyta</taxon>
        <taxon>Bangiophyceae</taxon>
        <taxon>Bangiales</taxon>
        <taxon>Bangiaceae</taxon>
        <taxon>Porphyra</taxon>
    </lineage>
</organism>
<keyword evidence="3" id="KW-1185">Reference proteome</keyword>
<accession>A0A1X6P501</accession>
<dbReference type="AlphaFoldDB" id="A0A1X6P501"/>
<protein>
    <submittedName>
        <fullName evidence="2">Uncharacterized protein</fullName>
    </submittedName>
</protein>
<dbReference type="Proteomes" id="UP000218209">
    <property type="component" value="Unassembled WGS sequence"/>
</dbReference>
<evidence type="ECO:0000256" key="1">
    <source>
        <dbReference type="SAM" id="MobiDB-lite"/>
    </source>
</evidence>
<feature type="non-terminal residue" evidence="2">
    <location>
        <position position="354"/>
    </location>
</feature>
<gene>
    <name evidence="2" type="ORF">BU14_0218s0001</name>
</gene>
<feature type="region of interest" description="Disordered" evidence="1">
    <location>
        <begin position="246"/>
        <end position="276"/>
    </location>
</feature>
<sequence>MNMQFESSGVGPLREGDLVQQNSKLLVLPFATVSGTTMGSIYGASSNGDYGWDASRSNTRFVYEEATGECLTYSWHGAVVIASWFYPRDSRTRDRAVFMFLAPRTPDEEPQHVLTHMSFVENSLCKQCGGVGELCLCPPRRLSRSPTSPVDFSGFDMADMRGDFRGYCQTLVYVAESGHLLRTTISNSCLSSSLTMEEETRTLKRQTLDQLGLLLSSPLADMSMVTAIVPNYRALAATVLSCCYSEDEGDGEQGGREGQPKPKRKRGPRSSELTDEQRALREITRKERNRFHARVSNEKRRIKLARSMKRKRMLIIAVAEMHEHLNQYRGVNTELQAMLSAGSRRNGMVLSPAS</sequence>
<dbReference type="EMBL" id="KV918888">
    <property type="protein sequence ID" value="OSX75835.1"/>
    <property type="molecule type" value="Genomic_DNA"/>
</dbReference>
<reference evidence="2 3" key="1">
    <citation type="submission" date="2017-03" db="EMBL/GenBank/DDBJ databases">
        <title>WGS assembly of Porphyra umbilicalis.</title>
        <authorList>
            <person name="Brawley S.H."/>
            <person name="Blouin N.A."/>
            <person name="Ficko-Blean E."/>
            <person name="Wheeler G.L."/>
            <person name="Lohr M."/>
            <person name="Goodson H.V."/>
            <person name="Jenkins J.W."/>
            <person name="Blaby-Haas C.E."/>
            <person name="Helliwell K.E."/>
            <person name="Chan C."/>
            <person name="Marriage T."/>
            <person name="Bhattacharya D."/>
            <person name="Klein A.S."/>
            <person name="Badis Y."/>
            <person name="Brodie J."/>
            <person name="Cao Y."/>
            <person name="Collen J."/>
            <person name="Dittami S.M."/>
            <person name="Gachon C.M."/>
            <person name="Green B.R."/>
            <person name="Karpowicz S."/>
            <person name="Kim J.W."/>
            <person name="Kudahl U."/>
            <person name="Lin S."/>
            <person name="Michel G."/>
            <person name="Mittag M."/>
            <person name="Olson B.J."/>
            <person name="Pangilinan J."/>
            <person name="Peng Y."/>
            <person name="Qiu H."/>
            <person name="Shu S."/>
            <person name="Singer J.T."/>
            <person name="Smith A.G."/>
            <person name="Sprecher B.N."/>
            <person name="Wagner V."/>
            <person name="Wang W."/>
            <person name="Wang Z.-Y."/>
            <person name="Yan J."/>
            <person name="Yarish C."/>
            <person name="Zoeuner-Riek S."/>
            <person name="Zhuang Y."/>
            <person name="Zou Y."/>
            <person name="Lindquist E.A."/>
            <person name="Grimwood J."/>
            <person name="Barry K."/>
            <person name="Rokhsar D.S."/>
            <person name="Schmutz J."/>
            <person name="Stiller J.W."/>
            <person name="Grossman A.R."/>
            <person name="Prochnik S.E."/>
        </authorList>
    </citation>
    <scope>NUCLEOTIDE SEQUENCE [LARGE SCALE GENOMIC DNA]</scope>
    <source>
        <strain evidence="2">4086291</strain>
    </source>
</reference>
<proteinExistence type="predicted"/>
<evidence type="ECO:0000313" key="2">
    <source>
        <dbReference type="EMBL" id="OSX75835.1"/>
    </source>
</evidence>
<name>A0A1X6P501_PORUM</name>